<dbReference type="Proteomes" id="UP000009328">
    <property type="component" value="Unassembled WGS sequence"/>
</dbReference>
<evidence type="ECO:0000313" key="5">
    <source>
        <dbReference type="EMBL" id="CCH47117.1"/>
    </source>
</evidence>
<feature type="domain" description="Ubiquitin-like protease family profile" evidence="4">
    <location>
        <begin position="18"/>
        <end position="205"/>
    </location>
</feature>
<evidence type="ECO:0000256" key="1">
    <source>
        <dbReference type="ARBA" id="ARBA00005234"/>
    </source>
</evidence>
<dbReference type="GO" id="GO:0006508">
    <property type="term" value="P:proteolysis"/>
    <property type="evidence" value="ECO:0007669"/>
    <property type="project" value="UniProtKB-KW"/>
</dbReference>
<keyword evidence="6" id="KW-1185">Reference proteome</keyword>
<name>K0KYG2_WICCF</name>
<accession>K0KYG2</accession>
<evidence type="ECO:0000259" key="4">
    <source>
        <dbReference type="PROSITE" id="PS50600"/>
    </source>
</evidence>
<dbReference type="GO" id="GO:0008234">
    <property type="term" value="F:cysteine-type peptidase activity"/>
    <property type="evidence" value="ECO:0007669"/>
    <property type="project" value="InterPro"/>
</dbReference>
<organism evidence="5 6">
    <name type="scientific">Wickerhamomyces ciferrii (strain ATCC 14091 / BCRC 22168 / CBS 111 / JCM 3599 / NBRC 0793 / NRRL Y-1031 F-60-10)</name>
    <name type="common">Yeast</name>
    <name type="synonym">Pichia ciferrii</name>
    <dbReference type="NCBI Taxonomy" id="1206466"/>
    <lineage>
        <taxon>Eukaryota</taxon>
        <taxon>Fungi</taxon>
        <taxon>Dikarya</taxon>
        <taxon>Ascomycota</taxon>
        <taxon>Saccharomycotina</taxon>
        <taxon>Saccharomycetes</taxon>
        <taxon>Phaffomycetales</taxon>
        <taxon>Wickerhamomycetaceae</taxon>
        <taxon>Wickerhamomyces</taxon>
    </lineage>
</organism>
<dbReference type="Pfam" id="PF02902">
    <property type="entry name" value="Peptidase_C48"/>
    <property type="match status" value="1"/>
</dbReference>
<comment type="similarity">
    <text evidence="1">Belongs to the peptidase C48 family.</text>
</comment>
<dbReference type="Gene3D" id="3.40.395.10">
    <property type="entry name" value="Adenoviral Proteinase, Chain A"/>
    <property type="match status" value="1"/>
</dbReference>
<proteinExistence type="inferred from homology"/>
<dbReference type="PROSITE" id="PS50600">
    <property type="entry name" value="ULP_PROTEASE"/>
    <property type="match status" value="1"/>
</dbReference>
<protein>
    <recommendedName>
        <fullName evidence="4">Ubiquitin-like protease family profile domain-containing protein</fullName>
    </recommendedName>
</protein>
<keyword evidence="2" id="KW-0645">Protease</keyword>
<dbReference type="InParanoid" id="K0KYG2"/>
<evidence type="ECO:0000256" key="3">
    <source>
        <dbReference type="ARBA" id="ARBA00022801"/>
    </source>
</evidence>
<dbReference type="InterPro" id="IPR003653">
    <property type="entry name" value="Peptidase_C48_C"/>
</dbReference>
<comment type="caution">
    <text evidence="5">The sequence shown here is derived from an EMBL/GenBank/DDBJ whole genome shotgun (WGS) entry which is preliminary data.</text>
</comment>
<dbReference type="EMBL" id="CAIF01000328">
    <property type="protein sequence ID" value="CCH47117.1"/>
    <property type="molecule type" value="Genomic_DNA"/>
</dbReference>
<evidence type="ECO:0000256" key="2">
    <source>
        <dbReference type="ARBA" id="ARBA00022670"/>
    </source>
</evidence>
<dbReference type="GO" id="GO:0019783">
    <property type="term" value="F:ubiquitin-like protein peptidase activity"/>
    <property type="evidence" value="ECO:0007669"/>
    <property type="project" value="UniProtKB-ARBA"/>
</dbReference>
<dbReference type="AlphaFoldDB" id="K0KYG2"/>
<keyword evidence="3" id="KW-0378">Hydrolase</keyword>
<reference evidence="5 6" key="1">
    <citation type="journal article" date="2012" name="Eukaryot. Cell">
        <title>Draft genome sequence of Wickerhamomyces ciferrii NRRL Y-1031 F-60-10.</title>
        <authorList>
            <person name="Schneider J."/>
            <person name="Andrea H."/>
            <person name="Blom J."/>
            <person name="Jaenicke S."/>
            <person name="Ruckert C."/>
            <person name="Schorsch C."/>
            <person name="Szczepanowski R."/>
            <person name="Farwick M."/>
            <person name="Goesmann A."/>
            <person name="Puhler A."/>
            <person name="Schaffer S."/>
            <person name="Tauch A."/>
            <person name="Kohler T."/>
            <person name="Brinkrolf K."/>
        </authorList>
    </citation>
    <scope>NUCLEOTIDE SEQUENCE [LARGE SCALE GENOMIC DNA]</scope>
    <source>
        <strain evidence="6">ATCC 14091 / BCRC 22168 / CBS 111 / JCM 3599 / NBRC 0793 / NRRL Y-1031 F-60-10</strain>
    </source>
</reference>
<dbReference type="HOGENOM" id="CLU_597453_0_0_1"/>
<sequence>MSNKNHIIFSKWLGNELVDYSLKSINKIDEKSWYCDDHLKLLLNTHISSFTTNAHLVSDESDGKELMTSESFLTVVLPPLPSSSPVTLSPPYGMICKLTNLGNMQILLPINLNMIHWVMGKVEISLFGGEFQSTVSIVDSMSQVSKISEKQENIIQDMVMNIKASTLRNGTMDLMRIYNTKYICLAKQHDGFSCGAFTINHIKQLIESKGNIEDLIQLSRTQETQGLFTKWRLMLKEHVQEELKKLGIQRLSVEEHKPKDKSKDEEDEEDDDFEEIDASVFLSSNTNNIIKTKQSKLDAIKEIFLEMFFKNQHKKGRNKITVFERNFLNKVFDQELQVTDDNIKTLLRTTRVNYREERIKSTPTVIHDINQINRRYDNTIKKLVKSGLEKKKQAPETKPNITFHDKIIAPPDEIVSIILQKIENTKNVKRENIYKLLKEEYRNISRKHVSFVMDRIDI</sequence>
<dbReference type="SUPFAM" id="SSF54001">
    <property type="entry name" value="Cysteine proteinases"/>
    <property type="match status" value="1"/>
</dbReference>
<evidence type="ECO:0000313" key="6">
    <source>
        <dbReference type="Proteomes" id="UP000009328"/>
    </source>
</evidence>
<dbReference type="InterPro" id="IPR038765">
    <property type="entry name" value="Papain-like_cys_pep_sf"/>
</dbReference>
<gene>
    <name evidence="5" type="ORF">BN7_6728</name>
</gene>